<accession>A0A7J5AGK1</accession>
<sequence>MRKLFIVLAIVFAILGIVFAVLPLGTLALLPVGLALIFAFIAFIQSDINQKSLPKWILIIMGITLIVVVGKVTLIKDEVAKDEQFEQKKIESKQEDLKDLEDLE</sequence>
<feature type="transmembrane region" description="Helical" evidence="1">
    <location>
        <begin position="56"/>
        <end position="75"/>
    </location>
</feature>
<evidence type="ECO:0000313" key="2">
    <source>
        <dbReference type="EMBL" id="KAB1156721.1"/>
    </source>
</evidence>
<keyword evidence="1" id="KW-1133">Transmembrane helix</keyword>
<evidence type="ECO:0008006" key="4">
    <source>
        <dbReference type="Google" id="ProtNLM"/>
    </source>
</evidence>
<dbReference type="AlphaFoldDB" id="A0A7J5AGK1"/>
<keyword evidence="1" id="KW-0812">Transmembrane</keyword>
<evidence type="ECO:0000256" key="1">
    <source>
        <dbReference type="SAM" id="Phobius"/>
    </source>
</evidence>
<gene>
    <name evidence="2" type="ORF">F6464_05040</name>
</gene>
<dbReference type="EMBL" id="WAEM01000002">
    <property type="protein sequence ID" value="KAB1156721.1"/>
    <property type="molecule type" value="Genomic_DNA"/>
</dbReference>
<organism evidence="2 3">
    <name type="scientific">Flavobacterium luteum</name>
    <dbReference type="NCBI Taxonomy" id="2026654"/>
    <lineage>
        <taxon>Bacteria</taxon>
        <taxon>Pseudomonadati</taxon>
        <taxon>Bacteroidota</taxon>
        <taxon>Flavobacteriia</taxon>
        <taxon>Flavobacteriales</taxon>
        <taxon>Flavobacteriaceae</taxon>
        <taxon>Flavobacterium</taxon>
    </lineage>
</organism>
<feature type="transmembrane region" description="Helical" evidence="1">
    <location>
        <begin position="30"/>
        <end position="49"/>
    </location>
</feature>
<dbReference type="RefSeq" id="WP_151106715.1">
    <property type="nucleotide sequence ID" value="NZ_WAEM01000002.1"/>
</dbReference>
<dbReference type="OrthoDB" id="1376117at2"/>
<dbReference type="Proteomes" id="UP000490922">
    <property type="component" value="Unassembled WGS sequence"/>
</dbReference>
<keyword evidence="3" id="KW-1185">Reference proteome</keyword>
<protein>
    <recommendedName>
        <fullName evidence="4">FUSC family protein</fullName>
    </recommendedName>
</protein>
<keyword evidence="1" id="KW-0472">Membrane</keyword>
<evidence type="ECO:0000313" key="3">
    <source>
        <dbReference type="Proteomes" id="UP000490922"/>
    </source>
</evidence>
<proteinExistence type="predicted"/>
<reference evidence="2 3" key="1">
    <citation type="submission" date="2019-09" db="EMBL/GenBank/DDBJ databases">
        <title>Flavobacterium sp. nov., isolated from glacier ice.</title>
        <authorList>
            <person name="Liu Q."/>
        </authorList>
    </citation>
    <scope>NUCLEOTIDE SEQUENCE [LARGE SCALE GENOMIC DNA]</scope>
    <source>
        <strain evidence="2 3">NBRC 112527</strain>
    </source>
</reference>
<name>A0A7J5AGK1_9FLAO</name>
<comment type="caution">
    <text evidence="2">The sequence shown here is derived from an EMBL/GenBank/DDBJ whole genome shotgun (WGS) entry which is preliminary data.</text>
</comment>